<evidence type="ECO:0000313" key="2">
    <source>
        <dbReference type="EMBL" id="WEF32206.1"/>
    </source>
</evidence>
<keyword evidence="3" id="KW-1185">Reference proteome</keyword>
<feature type="region of interest" description="Disordered" evidence="1">
    <location>
        <begin position="1"/>
        <end position="24"/>
    </location>
</feature>
<name>A0ABY8B8E9_9BURK</name>
<evidence type="ECO:0000313" key="3">
    <source>
        <dbReference type="Proteomes" id="UP001216510"/>
    </source>
</evidence>
<proteinExistence type="predicted"/>
<protein>
    <submittedName>
        <fullName evidence="2">Uncharacterized protein</fullName>
    </submittedName>
</protein>
<dbReference type="Proteomes" id="UP001216510">
    <property type="component" value="Chromosome"/>
</dbReference>
<dbReference type="RefSeq" id="WP_277414962.1">
    <property type="nucleotide sequence ID" value="NZ_CP119083.1"/>
</dbReference>
<organism evidence="2 3">
    <name type="scientific">Pseudoduganella chitinolytica</name>
    <dbReference type="NCBI Taxonomy" id="34070"/>
    <lineage>
        <taxon>Bacteria</taxon>
        <taxon>Pseudomonadati</taxon>
        <taxon>Pseudomonadota</taxon>
        <taxon>Betaproteobacteria</taxon>
        <taxon>Burkholderiales</taxon>
        <taxon>Oxalobacteraceae</taxon>
        <taxon>Telluria group</taxon>
        <taxon>Pseudoduganella</taxon>
    </lineage>
</organism>
<reference evidence="2 3" key="1">
    <citation type="submission" date="2023-02" db="EMBL/GenBank/DDBJ databases">
        <title>Gemone sequence of Telluria chitinolytica ACM 3522T.</title>
        <authorList>
            <person name="Frediansyah A."/>
            <person name="Miess H."/>
            <person name="Gross H."/>
        </authorList>
    </citation>
    <scope>NUCLEOTIDE SEQUENCE [LARGE SCALE GENOMIC DNA]</scope>
    <source>
        <strain evidence="2 3">ACM 3522</strain>
    </source>
</reference>
<gene>
    <name evidence="2" type="ORF">PX653_22740</name>
</gene>
<sequence length="154" mass="16442">MFCQSRRLNSPASRAQRTSGRDGRRFFEEAGGNDILKITGNRLFSNVTLSADKVKVNIDSGDLIINLVDRDTSYAKMTVHDYSHVTIAALDLVDASGGTVAHLAFSDLVAQAEHGADPYAMASVWTADRLATFSHLVTDALAGNSATLVGVQTA</sequence>
<accession>A0ABY8B8E9</accession>
<feature type="compositionally biased region" description="Polar residues" evidence="1">
    <location>
        <begin position="1"/>
        <end position="18"/>
    </location>
</feature>
<evidence type="ECO:0000256" key="1">
    <source>
        <dbReference type="SAM" id="MobiDB-lite"/>
    </source>
</evidence>
<dbReference type="EMBL" id="CP119083">
    <property type="protein sequence ID" value="WEF32206.1"/>
    <property type="molecule type" value="Genomic_DNA"/>
</dbReference>